<protein>
    <submittedName>
        <fullName evidence="1">Uncharacterized protein</fullName>
    </submittedName>
</protein>
<name>A0A182NSW7_9DIPT</name>
<evidence type="ECO:0000313" key="2">
    <source>
        <dbReference type="Proteomes" id="UP000075884"/>
    </source>
</evidence>
<proteinExistence type="predicted"/>
<dbReference type="STRING" id="7168.A0A182NSW7"/>
<reference evidence="1" key="2">
    <citation type="submission" date="2020-05" db="UniProtKB">
        <authorList>
            <consortium name="EnsemblMetazoa"/>
        </authorList>
    </citation>
    <scope>IDENTIFICATION</scope>
    <source>
        <strain evidence="1">WRAIR2</strain>
    </source>
</reference>
<keyword evidence="2" id="KW-1185">Reference proteome</keyword>
<reference evidence="2" key="1">
    <citation type="submission" date="2013-03" db="EMBL/GenBank/DDBJ databases">
        <title>The Genome Sequence of Anopheles dirus WRAIR2.</title>
        <authorList>
            <consortium name="The Broad Institute Genomics Platform"/>
            <person name="Neafsey D.E."/>
            <person name="Walton C."/>
            <person name="Walker B."/>
            <person name="Young S.K."/>
            <person name="Zeng Q."/>
            <person name="Gargeya S."/>
            <person name="Fitzgerald M."/>
            <person name="Haas B."/>
            <person name="Abouelleil A."/>
            <person name="Allen A.W."/>
            <person name="Alvarado L."/>
            <person name="Arachchi H.M."/>
            <person name="Berlin A.M."/>
            <person name="Chapman S.B."/>
            <person name="Gainer-Dewar J."/>
            <person name="Goldberg J."/>
            <person name="Griggs A."/>
            <person name="Gujja S."/>
            <person name="Hansen M."/>
            <person name="Howarth C."/>
            <person name="Imamovic A."/>
            <person name="Ireland A."/>
            <person name="Larimer J."/>
            <person name="McCowan C."/>
            <person name="Murphy C."/>
            <person name="Pearson M."/>
            <person name="Poon T.W."/>
            <person name="Priest M."/>
            <person name="Roberts A."/>
            <person name="Saif S."/>
            <person name="Shea T."/>
            <person name="Sisk P."/>
            <person name="Sykes S."/>
            <person name="Wortman J."/>
            <person name="Nusbaum C."/>
            <person name="Birren B."/>
        </authorList>
    </citation>
    <scope>NUCLEOTIDE SEQUENCE [LARGE SCALE GENOMIC DNA]</scope>
    <source>
        <strain evidence="2">WRAIR2</strain>
    </source>
</reference>
<dbReference type="Proteomes" id="UP000075884">
    <property type="component" value="Unassembled WGS sequence"/>
</dbReference>
<dbReference type="AlphaFoldDB" id="A0A182NSW7"/>
<evidence type="ECO:0000313" key="1">
    <source>
        <dbReference type="EnsemblMetazoa" id="ADIR010757-PA"/>
    </source>
</evidence>
<dbReference type="VEuPathDB" id="VectorBase:ADIR010757"/>
<dbReference type="EnsemblMetazoa" id="ADIR010757-RA">
    <property type="protein sequence ID" value="ADIR010757-PA"/>
    <property type="gene ID" value="ADIR010757"/>
</dbReference>
<organism evidence="1 2">
    <name type="scientific">Anopheles dirus</name>
    <dbReference type="NCBI Taxonomy" id="7168"/>
    <lineage>
        <taxon>Eukaryota</taxon>
        <taxon>Metazoa</taxon>
        <taxon>Ecdysozoa</taxon>
        <taxon>Arthropoda</taxon>
        <taxon>Hexapoda</taxon>
        <taxon>Insecta</taxon>
        <taxon>Pterygota</taxon>
        <taxon>Neoptera</taxon>
        <taxon>Endopterygota</taxon>
        <taxon>Diptera</taxon>
        <taxon>Nematocera</taxon>
        <taxon>Culicoidea</taxon>
        <taxon>Culicidae</taxon>
        <taxon>Anophelinae</taxon>
        <taxon>Anopheles</taxon>
    </lineage>
</organism>
<sequence>MCAPTVSARNSTPVVLSGSPLHLSVEFCSNPSAYAARWLHGDRIYTPGNQYGSEVFAYSFADLPTAHCKEARLTYVHMHEKVPRTFYFVVSSPAGVAEAVFKVNYTLRPKPNGSIPVPPSATGGATSYGNSFSSSGGGGGGASSATNLNGGLSGYKIGTNTINTVPGNGLDDDEELMEPEEIHFPIFGTGGSTRPIAAASLSVLLHWGVIRALPSLLLALRAALA</sequence>
<accession>A0A182NSW7</accession>